<proteinExistence type="predicted"/>
<evidence type="ECO:0000256" key="1">
    <source>
        <dbReference type="SAM" id="MobiDB-lite"/>
    </source>
</evidence>
<feature type="compositionally biased region" description="Polar residues" evidence="1">
    <location>
        <begin position="66"/>
        <end position="78"/>
    </location>
</feature>
<dbReference type="EMBL" id="JAGMWT010000034">
    <property type="protein sequence ID" value="KAH7109094.1"/>
    <property type="molecule type" value="Genomic_DNA"/>
</dbReference>
<evidence type="ECO:0000313" key="3">
    <source>
        <dbReference type="Proteomes" id="UP000700596"/>
    </source>
</evidence>
<sequence>MPPHSKTVRGTLDNPKTKAAIEKDQKPPQIGDPVSKISEKDDSAPSSSVPDSSNTDANQRQKSELPHSQTVRGTLANSHKSHVDQSKLGDPVSLKVETSKSDKNLGARSSNGDETTKTAGGKSKL</sequence>
<keyword evidence="3" id="KW-1185">Reference proteome</keyword>
<gene>
    <name evidence="2" type="ORF">B0J11DRAFT_513016</name>
</gene>
<comment type="caution">
    <text evidence="2">The sequence shown here is derived from an EMBL/GenBank/DDBJ whole genome shotgun (WGS) entry which is preliminary data.</text>
</comment>
<name>A0A9P9CYC4_9PLEO</name>
<organism evidence="2 3">
    <name type="scientific">Dendryphion nanum</name>
    <dbReference type="NCBI Taxonomy" id="256645"/>
    <lineage>
        <taxon>Eukaryota</taxon>
        <taxon>Fungi</taxon>
        <taxon>Dikarya</taxon>
        <taxon>Ascomycota</taxon>
        <taxon>Pezizomycotina</taxon>
        <taxon>Dothideomycetes</taxon>
        <taxon>Pleosporomycetidae</taxon>
        <taxon>Pleosporales</taxon>
        <taxon>Torulaceae</taxon>
        <taxon>Dendryphion</taxon>
    </lineage>
</organism>
<feature type="compositionally biased region" description="Low complexity" evidence="1">
    <location>
        <begin position="44"/>
        <end position="53"/>
    </location>
</feature>
<dbReference type="Proteomes" id="UP000700596">
    <property type="component" value="Unassembled WGS sequence"/>
</dbReference>
<feature type="compositionally biased region" description="Basic and acidic residues" evidence="1">
    <location>
        <begin position="15"/>
        <end position="26"/>
    </location>
</feature>
<dbReference type="AlphaFoldDB" id="A0A9P9CYC4"/>
<dbReference type="OrthoDB" id="5234213at2759"/>
<feature type="region of interest" description="Disordered" evidence="1">
    <location>
        <begin position="1"/>
        <end position="125"/>
    </location>
</feature>
<accession>A0A9P9CYC4</accession>
<reference evidence="2" key="1">
    <citation type="journal article" date="2021" name="Nat. Commun.">
        <title>Genetic determinants of endophytism in the Arabidopsis root mycobiome.</title>
        <authorList>
            <person name="Mesny F."/>
            <person name="Miyauchi S."/>
            <person name="Thiergart T."/>
            <person name="Pickel B."/>
            <person name="Atanasova L."/>
            <person name="Karlsson M."/>
            <person name="Huettel B."/>
            <person name="Barry K.W."/>
            <person name="Haridas S."/>
            <person name="Chen C."/>
            <person name="Bauer D."/>
            <person name="Andreopoulos W."/>
            <person name="Pangilinan J."/>
            <person name="LaButti K."/>
            <person name="Riley R."/>
            <person name="Lipzen A."/>
            <person name="Clum A."/>
            <person name="Drula E."/>
            <person name="Henrissat B."/>
            <person name="Kohler A."/>
            <person name="Grigoriev I.V."/>
            <person name="Martin F.M."/>
            <person name="Hacquard S."/>
        </authorList>
    </citation>
    <scope>NUCLEOTIDE SEQUENCE</scope>
    <source>
        <strain evidence="2">MPI-CAGE-CH-0243</strain>
    </source>
</reference>
<evidence type="ECO:0000313" key="2">
    <source>
        <dbReference type="EMBL" id="KAH7109094.1"/>
    </source>
</evidence>
<protein>
    <submittedName>
        <fullName evidence="2">Uncharacterized protein</fullName>
    </submittedName>
</protein>